<evidence type="ECO:0000259" key="7">
    <source>
        <dbReference type="Pfam" id="PF00884"/>
    </source>
</evidence>
<reference evidence="8" key="1">
    <citation type="journal article" date="2021" name="Nat. Commun.">
        <title>Genetic determinants of endophytism in the Arabidopsis root mycobiome.</title>
        <authorList>
            <person name="Mesny F."/>
            <person name="Miyauchi S."/>
            <person name="Thiergart T."/>
            <person name="Pickel B."/>
            <person name="Atanasova L."/>
            <person name="Karlsson M."/>
            <person name="Huettel B."/>
            <person name="Barry K.W."/>
            <person name="Haridas S."/>
            <person name="Chen C."/>
            <person name="Bauer D."/>
            <person name="Andreopoulos W."/>
            <person name="Pangilinan J."/>
            <person name="LaButti K."/>
            <person name="Riley R."/>
            <person name="Lipzen A."/>
            <person name="Clum A."/>
            <person name="Drula E."/>
            <person name="Henrissat B."/>
            <person name="Kohler A."/>
            <person name="Grigoriev I.V."/>
            <person name="Martin F.M."/>
            <person name="Hacquard S."/>
        </authorList>
    </citation>
    <scope>NUCLEOTIDE SEQUENCE</scope>
    <source>
        <strain evidence="8">MPI-CAGE-AT-0021</strain>
    </source>
</reference>
<name>A0A9P9FKW5_9HYPO</name>
<dbReference type="GO" id="GO:0008449">
    <property type="term" value="F:N-acetylglucosamine-6-sulfatase activity"/>
    <property type="evidence" value="ECO:0007669"/>
    <property type="project" value="TreeGrafter"/>
</dbReference>
<evidence type="ECO:0000313" key="9">
    <source>
        <dbReference type="Proteomes" id="UP000717696"/>
    </source>
</evidence>
<sequence>MVSFTKLILGAVIVGETILVASTSCPVQRPNIVFIFTDDQDLHLNSLNFMPNVQNELVDKGTAFTNHFATVSNCCPSRSSLFRGQHGHNTNITHVTAPGGNYQKWRLSNLDKDYLPMWLGDAGYRTEYIGKFLNGYSRELYEESPKGWDVVDALIDPWMYQFNTPVFSRNGDTPILYRGYHQTDVIRAKAISRLQNLTENLDQPFYLTIAPVAPHLQIGGGGLPVPLARHMYMHEDLEAPQDKAFNPDQNSTNAKPSWLKNLVSLNGTQIERINLHYRRRIQALMGVDEIVHDVVQFLETENLLNNTYIVFSSDNGYHLGQHRVGAGKTLPYIADTNVPFIVRGPGVPHGETSRLPGTHLDLAPTFLDIACIDQQDLPVFLDGRSLLQDWHHPHNSTGSGHRDLINIEFWGHSVVEAPGQRGNGNNSYKALRVVGEDSAWLFTRWCTGETELYNTLTDPFEVDNLAHELNNPSNHTRRLIHRLNALLLVTKSCERDHCRNPWTVLQSSRESDIDAPESGEIFYSLKTAMADKHDAFFSSLPDVHFKECLKVQVADNEEPFLPSSSRSLGGDYRKHIDYYESPSKPAQKGVPPNEENQGAEDQRNTTLAEMIKTARELTIQELGSTNVSLNEEESRSHERSRRSEGTLYAAISRVVGSIASVILLL</sequence>
<feature type="signal peptide" evidence="6">
    <location>
        <begin position="1"/>
        <end position="23"/>
    </location>
</feature>
<keyword evidence="3" id="KW-0378">Hydrolase</keyword>
<dbReference type="PANTHER" id="PTHR43108">
    <property type="entry name" value="N-ACETYLGLUCOSAMINE-6-SULFATASE FAMILY MEMBER"/>
    <property type="match status" value="1"/>
</dbReference>
<evidence type="ECO:0000256" key="6">
    <source>
        <dbReference type="SAM" id="SignalP"/>
    </source>
</evidence>
<keyword evidence="4" id="KW-0325">Glycoprotein</keyword>
<comment type="caution">
    <text evidence="8">The sequence shown here is derived from an EMBL/GenBank/DDBJ whole genome shotgun (WGS) entry which is preliminary data.</text>
</comment>
<organism evidence="8 9">
    <name type="scientific">Dactylonectria estremocensis</name>
    <dbReference type="NCBI Taxonomy" id="1079267"/>
    <lineage>
        <taxon>Eukaryota</taxon>
        <taxon>Fungi</taxon>
        <taxon>Dikarya</taxon>
        <taxon>Ascomycota</taxon>
        <taxon>Pezizomycotina</taxon>
        <taxon>Sordariomycetes</taxon>
        <taxon>Hypocreomycetidae</taxon>
        <taxon>Hypocreales</taxon>
        <taxon>Nectriaceae</taxon>
        <taxon>Dactylonectria</taxon>
    </lineage>
</organism>
<evidence type="ECO:0000256" key="3">
    <source>
        <dbReference type="ARBA" id="ARBA00022801"/>
    </source>
</evidence>
<dbReference type="AlphaFoldDB" id="A0A9P9FKW5"/>
<dbReference type="PROSITE" id="PS00149">
    <property type="entry name" value="SULFATASE_2"/>
    <property type="match status" value="1"/>
</dbReference>
<dbReference type="Gene3D" id="3.40.720.10">
    <property type="entry name" value="Alkaline Phosphatase, subunit A"/>
    <property type="match status" value="1"/>
</dbReference>
<keyword evidence="9" id="KW-1185">Reference proteome</keyword>
<feature type="region of interest" description="Disordered" evidence="5">
    <location>
        <begin position="576"/>
        <end position="603"/>
    </location>
</feature>
<evidence type="ECO:0000256" key="5">
    <source>
        <dbReference type="SAM" id="MobiDB-lite"/>
    </source>
</evidence>
<feature type="chain" id="PRO_5040464592" evidence="6">
    <location>
        <begin position="24"/>
        <end position="665"/>
    </location>
</feature>
<dbReference type="OrthoDB" id="96314at2759"/>
<feature type="compositionally biased region" description="Basic and acidic residues" evidence="5">
    <location>
        <begin position="632"/>
        <end position="644"/>
    </location>
</feature>
<dbReference type="EMBL" id="JAGMUU010000001">
    <property type="protein sequence ID" value="KAH7163333.1"/>
    <property type="molecule type" value="Genomic_DNA"/>
</dbReference>
<dbReference type="Proteomes" id="UP000717696">
    <property type="component" value="Unassembled WGS sequence"/>
</dbReference>
<comment type="similarity">
    <text evidence="1">Belongs to the sulfatase family.</text>
</comment>
<dbReference type="InterPro" id="IPR017850">
    <property type="entry name" value="Alkaline_phosphatase_core_sf"/>
</dbReference>
<evidence type="ECO:0000256" key="2">
    <source>
        <dbReference type="ARBA" id="ARBA00022729"/>
    </source>
</evidence>
<protein>
    <submittedName>
        <fullName evidence="8">Arylsulfatase</fullName>
    </submittedName>
</protein>
<dbReference type="PANTHER" id="PTHR43108:SF8">
    <property type="entry name" value="SD21168P"/>
    <property type="match status" value="1"/>
</dbReference>
<accession>A0A9P9FKW5</accession>
<keyword evidence="2 6" id="KW-0732">Signal</keyword>
<evidence type="ECO:0000256" key="1">
    <source>
        <dbReference type="ARBA" id="ARBA00008779"/>
    </source>
</evidence>
<dbReference type="GO" id="GO:0005539">
    <property type="term" value="F:glycosaminoglycan binding"/>
    <property type="evidence" value="ECO:0007669"/>
    <property type="project" value="TreeGrafter"/>
</dbReference>
<dbReference type="InterPro" id="IPR000917">
    <property type="entry name" value="Sulfatase_N"/>
</dbReference>
<evidence type="ECO:0000256" key="4">
    <source>
        <dbReference type="ARBA" id="ARBA00023180"/>
    </source>
</evidence>
<dbReference type="CDD" id="cd16147">
    <property type="entry name" value="G6S"/>
    <property type="match status" value="1"/>
</dbReference>
<proteinExistence type="inferred from homology"/>
<dbReference type="Pfam" id="PF00884">
    <property type="entry name" value="Sulfatase"/>
    <property type="match status" value="1"/>
</dbReference>
<feature type="region of interest" description="Disordered" evidence="5">
    <location>
        <begin position="623"/>
        <end position="644"/>
    </location>
</feature>
<dbReference type="InterPro" id="IPR024607">
    <property type="entry name" value="Sulfatase_CS"/>
</dbReference>
<evidence type="ECO:0000313" key="8">
    <source>
        <dbReference type="EMBL" id="KAH7163333.1"/>
    </source>
</evidence>
<feature type="domain" description="Sulfatase N-terminal" evidence="7">
    <location>
        <begin position="30"/>
        <end position="370"/>
    </location>
</feature>
<dbReference type="SUPFAM" id="SSF53649">
    <property type="entry name" value="Alkaline phosphatase-like"/>
    <property type="match status" value="1"/>
</dbReference>
<gene>
    <name evidence="8" type="ORF">B0J13DRAFT_615927</name>
</gene>